<gene>
    <name evidence="10" type="ORF">PHYEVI_LOCUS8092</name>
</gene>
<keyword evidence="2" id="KW-0597">Phosphoprotein</keyword>
<dbReference type="Gene3D" id="3.90.190.10">
    <property type="entry name" value="Protein tyrosine phosphatase superfamily"/>
    <property type="match status" value="1"/>
</dbReference>
<dbReference type="PANTHER" id="PTHR46198">
    <property type="entry name" value="PROTEIN-TYROSINE-PHOSPHATASE"/>
    <property type="match status" value="1"/>
</dbReference>
<dbReference type="PROSITE" id="PS00383">
    <property type="entry name" value="TYR_PHOSPHATASE_1"/>
    <property type="match status" value="1"/>
</dbReference>
<dbReference type="GO" id="GO:0019901">
    <property type="term" value="F:protein kinase binding"/>
    <property type="evidence" value="ECO:0007669"/>
    <property type="project" value="TreeGrafter"/>
</dbReference>
<evidence type="ECO:0000256" key="4">
    <source>
        <dbReference type="ARBA" id="ARBA00022912"/>
    </source>
</evidence>
<evidence type="ECO:0000256" key="5">
    <source>
        <dbReference type="PIRSR" id="PIRSR608356-50"/>
    </source>
</evidence>
<name>A0A9N9TNW1_PHYSR</name>
<dbReference type="GO" id="GO:0005829">
    <property type="term" value="C:cytosol"/>
    <property type="evidence" value="ECO:0007669"/>
    <property type="project" value="TreeGrafter"/>
</dbReference>
<evidence type="ECO:0000256" key="1">
    <source>
        <dbReference type="ARBA" id="ARBA00013064"/>
    </source>
</evidence>
<organism evidence="10 11">
    <name type="scientific">Phyllotreta striolata</name>
    <name type="common">Striped flea beetle</name>
    <name type="synonym">Crioceris striolata</name>
    <dbReference type="NCBI Taxonomy" id="444603"/>
    <lineage>
        <taxon>Eukaryota</taxon>
        <taxon>Metazoa</taxon>
        <taxon>Ecdysozoa</taxon>
        <taxon>Arthropoda</taxon>
        <taxon>Hexapoda</taxon>
        <taxon>Insecta</taxon>
        <taxon>Pterygota</taxon>
        <taxon>Neoptera</taxon>
        <taxon>Endopterygota</taxon>
        <taxon>Coleoptera</taxon>
        <taxon>Polyphaga</taxon>
        <taxon>Cucujiformia</taxon>
        <taxon>Chrysomeloidea</taxon>
        <taxon>Chrysomelidae</taxon>
        <taxon>Galerucinae</taxon>
        <taxon>Alticini</taxon>
        <taxon>Phyllotreta</taxon>
    </lineage>
</organism>
<dbReference type="Proteomes" id="UP001153712">
    <property type="component" value="Chromosome 4"/>
</dbReference>
<dbReference type="EC" id="3.1.3.48" evidence="1"/>
<feature type="region of interest" description="Disordered" evidence="7">
    <location>
        <begin position="558"/>
        <end position="580"/>
    </location>
</feature>
<sequence length="695" mass="78603">MEELSPQPHKERNFPTLDLSAQTLDAAQQPVLIVQSPKTPTLSKKLKAVSLDSDPPSQSSTLDLSRDVFSMPNTPKKHPKTQPAADLGSLPSLQKANLAPTFNSNLKKFASNNSISGSQTLKTLPEIKSLHDFTSEGPVAAPARLKKGLLERRGSNVSLTIDLGSNPTISESKPANRLVTAKSVSNLDLSKLDACTCSKSHKTEPKEHRKSSQEACVNCTIDENRPNNIRRCTVDCPVTKRCRCCANSRRKSLSNENLYVPPCVFCHNGAPKEPEEASKRGREIRRACYPRQTDLDLTHIFSEDFVLHVETMQYLQTATNTLSVDDLKRICQDARVIQQEFWQVPLNIQNKCCVSGSQSLNRYKEVFPNEYSRVHLPGSQQYIHANYIKGPDYTETVYIATQGPMAHTCKDFWEMVWTTNCKCIVMLTGLVEKGSSKCDLYFPLGKKDDNAERSFHYVKTTKVRDKFTFDMKYNTQQYEEEIHRFEERDEVTFGNYRITYVSEIKLKECTVRQLKVKRSDSDPRVIYHYWVSNWPDHKMTCPKQVLEMALDVLDKMHAKRKSDNKPNISKRSTDESLSHSTNFKSDLKAKSWSDSSDSIMTKKDTMLVLKGTPEARRKSIENLKAPVVVHCSAGIGRTGCFLAILNGIQQLRESGNVDVLGILCSLRMNRGGMVQTVEQYELIYRVLSLYAESMT</sequence>
<evidence type="ECO:0000256" key="3">
    <source>
        <dbReference type="ARBA" id="ARBA00022801"/>
    </source>
</evidence>
<keyword evidence="11" id="KW-1185">Reference proteome</keyword>
<dbReference type="InterPro" id="IPR003595">
    <property type="entry name" value="Tyr_Pase_cat"/>
</dbReference>
<feature type="domain" description="Tyrosine-protein phosphatase" evidence="8">
    <location>
        <begin position="361"/>
        <end position="690"/>
    </location>
</feature>
<reference evidence="10" key="1">
    <citation type="submission" date="2022-01" db="EMBL/GenBank/DDBJ databases">
        <authorList>
            <person name="King R."/>
        </authorList>
    </citation>
    <scope>NUCLEOTIDE SEQUENCE</scope>
</reference>
<dbReference type="SMART" id="SM00404">
    <property type="entry name" value="PTPc_motif"/>
    <property type="match status" value="1"/>
</dbReference>
<feature type="domain" description="Tyrosine specific protein phosphatases" evidence="9">
    <location>
        <begin position="626"/>
        <end position="681"/>
    </location>
</feature>
<dbReference type="GO" id="GO:0005886">
    <property type="term" value="C:plasma membrane"/>
    <property type="evidence" value="ECO:0007669"/>
    <property type="project" value="TreeGrafter"/>
</dbReference>
<dbReference type="InterPro" id="IPR029021">
    <property type="entry name" value="Prot-tyrosine_phosphatase-like"/>
</dbReference>
<feature type="region of interest" description="Disordered" evidence="7">
    <location>
        <begin position="46"/>
        <end position="88"/>
    </location>
</feature>
<evidence type="ECO:0000256" key="7">
    <source>
        <dbReference type="SAM" id="MobiDB-lite"/>
    </source>
</evidence>
<dbReference type="PROSITE" id="PS50056">
    <property type="entry name" value="TYR_PHOSPHATASE_2"/>
    <property type="match status" value="1"/>
</dbReference>
<dbReference type="GO" id="GO:0004725">
    <property type="term" value="F:protein tyrosine phosphatase activity"/>
    <property type="evidence" value="ECO:0007669"/>
    <property type="project" value="UniProtKB-EC"/>
</dbReference>
<dbReference type="OrthoDB" id="9993594at2759"/>
<feature type="binding site" evidence="6">
    <location>
        <position position="675"/>
    </location>
    <ligand>
        <name>substrate</name>
    </ligand>
</feature>
<protein>
    <recommendedName>
        <fullName evidence="1">protein-tyrosine-phosphatase</fullName>
        <ecNumber evidence="1">3.1.3.48</ecNumber>
    </recommendedName>
</protein>
<dbReference type="Pfam" id="PF00102">
    <property type="entry name" value="Y_phosphatase"/>
    <property type="match status" value="3"/>
</dbReference>
<keyword evidence="3" id="KW-0378">Hydrolase</keyword>
<evidence type="ECO:0000256" key="2">
    <source>
        <dbReference type="ARBA" id="ARBA00022553"/>
    </source>
</evidence>
<dbReference type="InterPro" id="IPR016130">
    <property type="entry name" value="Tyr_Pase_AS"/>
</dbReference>
<evidence type="ECO:0000313" key="10">
    <source>
        <dbReference type="EMBL" id="CAG9861762.1"/>
    </source>
</evidence>
<proteinExistence type="predicted"/>
<dbReference type="GO" id="GO:0030054">
    <property type="term" value="C:cell junction"/>
    <property type="evidence" value="ECO:0007669"/>
    <property type="project" value="TreeGrafter"/>
</dbReference>
<dbReference type="PROSITE" id="PS50055">
    <property type="entry name" value="TYR_PHOSPHATASE_PTP"/>
    <property type="match status" value="1"/>
</dbReference>
<dbReference type="InterPro" id="IPR000387">
    <property type="entry name" value="Tyr_Pase_dom"/>
</dbReference>
<evidence type="ECO:0000259" key="9">
    <source>
        <dbReference type="PROSITE" id="PS50056"/>
    </source>
</evidence>
<dbReference type="EMBL" id="OU900097">
    <property type="protein sequence ID" value="CAG9861762.1"/>
    <property type="molecule type" value="Genomic_DNA"/>
</dbReference>
<dbReference type="AlphaFoldDB" id="A0A9N9TNW1"/>
<dbReference type="GO" id="GO:0009653">
    <property type="term" value="P:anatomical structure morphogenesis"/>
    <property type="evidence" value="ECO:0007669"/>
    <property type="project" value="UniProtKB-ARBA"/>
</dbReference>
<evidence type="ECO:0000313" key="11">
    <source>
        <dbReference type="Proteomes" id="UP001153712"/>
    </source>
</evidence>
<keyword evidence="4" id="KW-0904">Protein phosphatase</keyword>
<evidence type="ECO:0000259" key="8">
    <source>
        <dbReference type="PROSITE" id="PS50055"/>
    </source>
</evidence>
<dbReference type="GO" id="GO:0048666">
    <property type="term" value="P:neuron development"/>
    <property type="evidence" value="ECO:0007669"/>
    <property type="project" value="UniProtKB-ARBA"/>
</dbReference>
<dbReference type="InterPro" id="IPR000242">
    <property type="entry name" value="PTP_cat"/>
</dbReference>
<dbReference type="PRINTS" id="PR00700">
    <property type="entry name" value="PRTYPHPHTASE"/>
</dbReference>
<accession>A0A9N9TNW1</accession>
<dbReference type="InterPro" id="IPR008356">
    <property type="entry name" value="Tyr_Pase_KIM-con"/>
</dbReference>
<dbReference type="GO" id="GO:0007165">
    <property type="term" value="P:signal transduction"/>
    <property type="evidence" value="ECO:0007669"/>
    <property type="project" value="TreeGrafter"/>
</dbReference>
<dbReference type="PANTHER" id="PTHR46198:SF4">
    <property type="entry name" value="PROTEIN-TYROSINE-PHOSPHATASE"/>
    <property type="match status" value="1"/>
</dbReference>
<feature type="binding site" evidence="6">
    <location>
        <position position="536"/>
    </location>
    <ligand>
        <name>substrate</name>
    </ligand>
</feature>
<dbReference type="SUPFAM" id="SSF52799">
    <property type="entry name" value="(Phosphotyrosine protein) phosphatases II"/>
    <property type="match status" value="1"/>
</dbReference>
<evidence type="ECO:0000256" key="6">
    <source>
        <dbReference type="PIRSR" id="PIRSR608356-51"/>
    </source>
</evidence>
<dbReference type="SMART" id="SM00194">
    <property type="entry name" value="PTPc"/>
    <property type="match status" value="1"/>
</dbReference>
<feature type="active site" description="Phosphocysteine intermediate" evidence="5">
    <location>
        <position position="631"/>
    </location>
</feature>
<feature type="binding site" evidence="6">
    <location>
        <begin position="631"/>
        <end position="637"/>
    </location>
    <ligand>
        <name>substrate</name>
    </ligand>
</feature>